<organism evidence="2 3">
    <name type="scientific">Eruca vesicaria subsp. sativa</name>
    <name type="common">Garden rocket</name>
    <name type="synonym">Eruca sativa</name>
    <dbReference type="NCBI Taxonomy" id="29727"/>
    <lineage>
        <taxon>Eukaryota</taxon>
        <taxon>Viridiplantae</taxon>
        <taxon>Streptophyta</taxon>
        <taxon>Embryophyta</taxon>
        <taxon>Tracheophyta</taxon>
        <taxon>Spermatophyta</taxon>
        <taxon>Magnoliopsida</taxon>
        <taxon>eudicotyledons</taxon>
        <taxon>Gunneridae</taxon>
        <taxon>Pentapetalae</taxon>
        <taxon>rosids</taxon>
        <taxon>malvids</taxon>
        <taxon>Brassicales</taxon>
        <taxon>Brassicaceae</taxon>
        <taxon>Brassiceae</taxon>
        <taxon>Eruca</taxon>
    </lineage>
</organism>
<accession>A0ABC8K2C3</accession>
<evidence type="ECO:0000313" key="3">
    <source>
        <dbReference type="Proteomes" id="UP001642260"/>
    </source>
</evidence>
<gene>
    <name evidence="2" type="ORF">ERUC_LOCUS18637</name>
</gene>
<feature type="coiled-coil region" evidence="1">
    <location>
        <begin position="16"/>
        <end position="47"/>
    </location>
</feature>
<proteinExistence type="predicted"/>
<dbReference type="AlphaFoldDB" id="A0ABC8K2C3"/>
<keyword evidence="1" id="KW-0175">Coiled coil</keyword>
<comment type="caution">
    <text evidence="2">The sequence shown here is derived from an EMBL/GenBank/DDBJ whole genome shotgun (WGS) entry which is preliminary data.</text>
</comment>
<dbReference type="EMBL" id="CAKOAT010175155">
    <property type="protein sequence ID" value="CAH8352485.1"/>
    <property type="molecule type" value="Genomic_DNA"/>
</dbReference>
<protein>
    <submittedName>
        <fullName evidence="2">Uncharacterized protein</fullName>
    </submittedName>
</protein>
<keyword evidence="3" id="KW-1185">Reference proteome</keyword>
<evidence type="ECO:0000256" key="1">
    <source>
        <dbReference type="SAM" id="Coils"/>
    </source>
</evidence>
<name>A0ABC8K2C3_ERUVS</name>
<dbReference type="Proteomes" id="UP001642260">
    <property type="component" value="Unassembled WGS sequence"/>
</dbReference>
<evidence type="ECO:0000313" key="2">
    <source>
        <dbReference type="EMBL" id="CAH8352485.1"/>
    </source>
</evidence>
<sequence>MELDDDYVEYVPVAKRRAMQERKGKVLEELEDKEKLASSLLVKATQQLKRRRDVSATEKIILQEKEMMEQLSSDKKTLTSVRELAKGITYAEPLFTGWEPHARSIMSSKQIDLIRKQCHITVSGKDIPPPIKNFKDMNIPRALLVTLKEKGIFDYNYISYKNQSTTTPSDSCLILIPLLLKNPDLVYALTSGTPGNLAGQDKVKLLDVTKTGAPNLSSSSYKEVEVSLPSTNPGMSRLEQEVIRNLFSSQNQVGSVKQLQPHDVSLNCDVQSYYTV</sequence>
<reference evidence="2 3" key="1">
    <citation type="submission" date="2022-03" db="EMBL/GenBank/DDBJ databases">
        <authorList>
            <person name="Macdonald S."/>
            <person name="Ahmed S."/>
            <person name="Newling K."/>
        </authorList>
    </citation>
    <scope>NUCLEOTIDE SEQUENCE [LARGE SCALE GENOMIC DNA]</scope>
</reference>